<dbReference type="EMBL" id="MN740355">
    <property type="protein sequence ID" value="QHU02197.1"/>
    <property type="molecule type" value="Genomic_DNA"/>
</dbReference>
<accession>A0A6C0JCA2</accession>
<feature type="domain" description="Minor capsid protein P9 transmembrane helices" evidence="2">
    <location>
        <begin position="4"/>
        <end position="71"/>
    </location>
</feature>
<protein>
    <recommendedName>
        <fullName evidence="2">Minor capsid protein P9 transmembrane helices domain-containing protein</fullName>
    </recommendedName>
</protein>
<keyword evidence="1" id="KW-1133">Transmembrane helix</keyword>
<evidence type="ECO:0000256" key="1">
    <source>
        <dbReference type="SAM" id="Phobius"/>
    </source>
</evidence>
<dbReference type="AlphaFoldDB" id="A0A6C0JCA2"/>
<evidence type="ECO:0000259" key="2">
    <source>
        <dbReference type="Pfam" id="PF19066"/>
    </source>
</evidence>
<evidence type="ECO:0000313" key="3">
    <source>
        <dbReference type="EMBL" id="QHU02197.1"/>
    </source>
</evidence>
<name>A0A6C0JCA2_9ZZZZ</name>
<dbReference type="Pfam" id="PF19066">
    <property type="entry name" value="P9_TM"/>
    <property type="match status" value="1"/>
</dbReference>
<feature type="transmembrane region" description="Helical" evidence="1">
    <location>
        <begin position="55"/>
        <end position="71"/>
    </location>
</feature>
<proteinExistence type="predicted"/>
<dbReference type="InterPro" id="IPR043915">
    <property type="entry name" value="P9_TM"/>
</dbReference>
<sequence length="214" mass="24622">MVSFWLDNPNVLLNKNYITELWPNNDFDLERKLNSITRLIIVLTILGYFLTKSQYIPVSAVVSIMILVIIYKTKSKSQQKEGFKAPFVKSTNVKDITKVLEKEFTLPTKKNPVMNILMNEYNDNPNRKPAAPAYNDTVIEEINDKSQNADKRLFKNLGDNLAFQHSMRNFYAMPNTQIPNSQKDFAEFCYGNMPSCKEGDSLQCSKNNALFRTT</sequence>
<keyword evidence="1" id="KW-0812">Transmembrane</keyword>
<keyword evidence="1" id="KW-0472">Membrane</keyword>
<organism evidence="3">
    <name type="scientific">viral metagenome</name>
    <dbReference type="NCBI Taxonomy" id="1070528"/>
    <lineage>
        <taxon>unclassified sequences</taxon>
        <taxon>metagenomes</taxon>
        <taxon>organismal metagenomes</taxon>
    </lineage>
</organism>
<reference evidence="3" key="1">
    <citation type="journal article" date="2020" name="Nature">
        <title>Giant virus diversity and host interactions through global metagenomics.</title>
        <authorList>
            <person name="Schulz F."/>
            <person name="Roux S."/>
            <person name="Paez-Espino D."/>
            <person name="Jungbluth S."/>
            <person name="Walsh D.A."/>
            <person name="Denef V.J."/>
            <person name="McMahon K.D."/>
            <person name="Konstantinidis K.T."/>
            <person name="Eloe-Fadrosh E.A."/>
            <person name="Kyrpides N.C."/>
            <person name="Woyke T."/>
        </authorList>
    </citation>
    <scope>NUCLEOTIDE SEQUENCE</scope>
    <source>
        <strain evidence="3">GVMAG-M-3300025880-75</strain>
    </source>
</reference>